<dbReference type="Gene3D" id="3.30.420.40">
    <property type="match status" value="2"/>
</dbReference>
<evidence type="ECO:0000256" key="2">
    <source>
        <dbReference type="ARBA" id="ARBA00022741"/>
    </source>
</evidence>
<dbReference type="Pfam" id="PF00012">
    <property type="entry name" value="HSP70"/>
    <property type="match status" value="1"/>
</dbReference>
<dbReference type="Proteomes" id="UP000593818">
    <property type="component" value="Plasmid pRh5Ap-243"/>
</dbReference>
<dbReference type="InterPro" id="IPR018181">
    <property type="entry name" value="Heat_shock_70_CS"/>
</dbReference>
<evidence type="ECO:0000256" key="1">
    <source>
        <dbReference type="ARBA" id="ARBA00007381"/>
    </source>
</evidence>
<keyword evidence="3" id="KW-0067">ATP-binding</keyword>
<dbReference type="AlphaFoldDB" id="A0A7M2XV56"/>
<dbReference type="InterPro" id="IPR013126">
    <property type="entry name" value="Hsp_70_fam"/>
</dbReference>
<gene>
    <name evidence="7" type="ORF">INP59_26175</name>
</gene>
<feature type="region of interest" description="Disordered" evidence="6">
    <location>
        <begin position="433"/>
        <end position="460"/>
    </location>
</feature>
<dbReference type="GO" id="GO:0005524">
    <property type="term" value="F:ATP binding"/>
    <property type="evidence" value="ECO:0007669"/>
    <property type="project" value="UniProtKB-KW"/>
</dbReference>
<organism evidence="7 8">
    <name type="scientific">Rhodococcus pyridinivorans</name>
    <dbReference type="NCBI Taxonomy" id="103816"/>
    <lineage>
        <taxon>Bacteria</taxon>
        <taxon>Bacillati</taxon>
        <taxon>Actinomycetota</taxon>
        <taxon>Actinomycetes</taxon>
        <taxon>Mycobacteriales</taxon>
        <taxon>Nocardiaceae</taxon>
        <taxon>Rhodococcus</taxon>
    </lineage>
</organism>
<dbReference type="GO" id="GO:0140662">
    <property type="term" value="F:ATP-dependent protein folding chaperone"/>
    <property type="evidence" value="ECO:0007669"/>
    <property type="project" value="InterPro"/>
</dbReference>
<keyword evidence="5" id="KW-0143">Chaperone</keyword>
<keyword evidence="2" id="KW-0547">Nucleotide-binding</keyword>
<dbReference type="PROSITE" id="PS01036">
    <property type="entry name" value="HSP70_3"/>
    <property type="match status" value="1"/>
</dbReference>
<evidence type="ECO:0000256" key="4">
    <source>
        <dbReference type="ARBA" id="ARBA00023016"/>
    </source>
</evidence>
<dbReference type="EMBL" id="CP063452">
    <property type="protein sequence ID" value="QOW01650.1"/>
    <property type="molecule type" value="Genomic_DNA"/>
</dbReference>
<dbReference type="GO" id="GO:0030968">
    <property type="term" value="P:endoplasmic reticulum unfolded protein response"/>
    <property type="evidence" value="ECO:0007669"/>
    <property type="project" value="TreeGrafter"/>
</dbReference>
<evidence type="ECO:0000256" key="5">
    <source>
        <dbReference type="ARBA" id="ARBA00023186"/>
    </source>
</evidence>
<dbReference type="SUPFAM" id="SSF53067">
    <property type="entry name" value="Actin-like ATPase domain"/>
    <property type="match status" value="2"/>
</dbReference>
<sequence length="614" mass="64716">MSSAWDLSIDFGTSNTAAAHTSPSGNGVQVLPLSYQSNAIPSAVFVESPELVYAGEAAVQRADDRPQAFVPAPKRLLGYGAASVNGYEVAPSVLVAAVLRSVYDRALSLHNNCPPRRVVLTHPEAWPLDQIAILTDAATAAGIDPSLVVTISEPRAAVHYYTRTEPLPPDSTIAVFDFGAGTLDVAVLRSTAHNTFQVIAARGDNGLGGKNFDGIIRRWVDDRLNDEDPELLEWLRRSAPSHAVRALDEHVRRAKELLSEHPTATIRVMGETRNRTLTLTREEFEALIDEQVRQAVTLVRATFADAGVEPSSLVALYLTGGSSRIPLVHRQLAEVGPVATLDDPKAVVSQGALHAPFSAGATSGPRTAPVGAGSIPPVSTTDAVVDVRSRRWIPAMVAGALVLAGVAVTAVLLRPDSPAGEAVAVEIQNSTPAAPRTSVGQMPTTQNASSSTAQSVAAEGELTPRGNIIGTFGTPMTSGCNEVGCDLEVTITGIDLNPDPQMCTTFGAEDADTAIVRYTVKTGPNPITNRGPVLSHSYWSAVDDNGSIRSNLAVGSGGNCGDFESGSFMQNSTYSLSTVLSVPATYRTLIWQPNSYFSDLIPAPGLEFSLPNAE</sequence>
<evidence type="ECO:0000256" key="6">
    <source>
        <dbReference type="SAM" id="MobiDB-lite"/>
    </source>
</evidence>
<protein>
    <submittedName>
        <fullName evidence="7">Hsp70 family protein</fullName>
    </submittedName>
</protein>
<dbReference type="Gene3D" id="3.90.640.10">
    <property type="entry name" value="Actin, Chain A, domain 4"/>
    <property type="match status" value="1"/>
</dbReference>
<accession>A0A7M2XV56</accession>
<dbReference type="RefSeq" id="WP_082331874.1">
    <property type="nucleotide sequence ID" value="NZ_CP063452.1"/>
</dbReference>
<keyword evidence="7" id="KW-0614">Plasmid</keyword>
<evidence type="ECO:0000313" key="7">
    <source>
        <dbReference type="EMBL" id="QOW01650.1"/>
    </source>
</evidence>
<evidence type="ECO:0000313" key="8">
    <source>
        <dbReference type="Proteomes" id="UP000593818"/>
    </source>
</evidence>
<feature type="compositionally biased region" description="Polar residues" evidence="6">
    <location>
        <begin position="433"/>
        <end position="443"/>
    </location>
</feature>
<comment type="similarity">
    <text evidence="1">Belongs to the heat shock protein 70 family.</text>
</comment>
<dbReference type="PANTHER" id="PTHR45639:SF34">
    <property type="entry name" value="CHAPERONE PROTEIN DNAK"/>
    <property type="match status" value="1"/>
</dbReference>
<keyword evidence="4" id="KW-0346">Stress response</keyword>
<keyword evidence="8" id="KW-1185">Reference proteome</keyword>
<evidence type="ECO:0000256" key="3">
    <source>
        <dbReference type="ARBA" id="ARBA00022840"/>
    </source>
</evidence>
<name>A0A7M2XV56_9NOCA</name>
<dbReference type="PANTHER" id="PTHR45639">
    <property type="entry name" value="HSC70CB, ISOFORM G-RELATED"/>
    <property type="match status" value="1"/>
</dbReference>
<dbReference type="InterPro" id="IPR043129">
    <property type="entry name" value="ATPase_NBD"/>
</dbReference>
<geneLocation type="plasmid" evidence="7 8">
    <name>pRh5Ap-243</name>
</geneLocation>
<feature type="compositionally biased region" description="Low complexity" evidence="6">
    <location>
        <begin position="444"/>
        <end position="458"/>
    </location>
</feature>
<proteinExistence type="inferred from homology"/>
<reference evidence="7 8" key="1">
    <citation type="submission" date="2020-10" db="EMBL/GenBank/DDBJ databases">
        <title>Whole genome sequence of oil-degrading bacteria Rhodococcus pyridinivorans strain 5Ap.</title>
        <authorList>
            <person name="Akhremchuk A.E."/>
            <person name="Valentovich L.N."/>
            <person name="Charniauskaya M.I."/>
            <person name="Bukliarevich H.A."/>
            <person name="Titok M.A."/>
        </authorList>
    </citation>
    <scope>NUCLEOTIDE SEQUENCE [LARGE SCALE GENOMIC DNA]</scope>
    <source>
        <strain evidence="7 8">5Ap</strain>
        <plasmid evidence="7 8">pRh5Ap-243</plasmid>
    </source>
</reference>